<evidence type="ECO:0000256" key="1">
    <source>
        <dbReference type="SAM" id="MobiDB-lite"/>
    </source>
</evidence>
<dbReference type="EMBL" id="CP012672">
    <property type="protein sequence ID" value="AUX32381.1"/>
    <property type="molecule type" value="Genomic_DNA"/>
</dbReference>
<dbReference type="AlphaFoldDB" id="A0A4P2QR49"/>
<feature type="region of interest" description="Disordered" evidence="1">
    <location>
        <begin position="243"/>
        <end position="289"/>
    </location>
</feature>
<evidence type="ECO:0000313" key="2">
    <source>
        <dbReference type="EMBL" id="AUX32381.1"/>
    </source>
</evidence>
<protein>
    <submittedName>
        <fullName evidence="2">Uncharacterized protein</fullName>
    </submittedName>
</protein>
<dbReference type="RefSeq" id="WP_129575984.1">
    <property type="nucleotide sequence ID" value="NZ_CP012672.1"/>
</dbReference>
<feature type="compositionally biased region" description="Low complexity" evidence="1">
    <location>
        <begin position="243"/>
        <end position="267"/>
    </location>
</feature>
<reference evidence="2 3" key="1">
    <citation type="submission" date="2015-09" db="EMBL/GenBank/DDBJ databases">
        <title>Sorangium comparison.</title>
        <authorList>
            <person name="Zaburannyi N."/>
            <person name="Bunk B."/>
            <person name="Overmann J."/>
            <person name="Mueller R."/>
        </authorList>
    </citation>
    <scope>NUCLEOTIDE SEQUENCE [LARGE SCALE GENOMIC DNA]</scope>
    <source>
        <strain evidence="2 3">So ce836</strain>
    </source>
</reference>
<evidence type="ECO:0000313" key="3">
    <source>
        <dbReference type="Proteomes" id="UP000295497"/>
    </source>
</evidence>
<organism evidence="2 3">
    <name type="scientific">Sorangium cellulosum</name>
    <name type="common">Polyangium cellulosum</name>
    <dbReference type="NCBI Taxonomy" id="56"/>
    <lineage>
        <taxon>Bacteria</taxon>
        <taxon>Pseudomonadati</taxon>
        <taxon>Myxococcota</taxon>
        <taxon>Polyangia</taxon>
        <taxon>Polyangiales</taxon>
        <taxon>Polyangiaceae</taxon>
        <taxon>Sorangium</taxon>
    </lineage>
</organism>
<gene>
    <name evidence="2" type="ORF">SOCE836_045180</name>
</gene>
<sequence length="289" mass="30364">MKRTFTAVDLVQLPKLDAPSAQALGTEVLTAAKAVLGDRGAARKVPEGVIEAHEDLMSALATLNHAVATRLPSLPTEDTARAKVADVTVDAIWSGLYDVLGGWSKIPGLPEAEMASSLRAALFPRGLKFTQIAYKLEWAESNTRVLMIKDNDLEAQLKRLGAGKILERLYAAHEAYGAALGITSPVEGAEVEVTNVRAALDELVDALRTYVVRVSGMVSKRDPRKTEIAQQLLAPIENWRPAAARGKAAEAPAEAPGAEPSGEPGKAQQPGPADANASPVDAGGEPGGL</sequence>
<accession>A0A4P2QR49</accession>
<proteinExistence type="predicted"/>
<dbReference type="Proteomes" id="UP000295497">
    <property type="component" value="Chromosome"/>
</dbReference>
<name>A0A4P2QR49_SORCE</name>